<gene>
    <name evidence="2" type="ORF">L0M14_20580</name>
</gene>
<keyword evidence="3" id="KW-1185">Reference proteome</keyword>
<dbReference type="PANTHER" id="PTHR12526">
    <property type="entry name" value="GLYCOSYLTRANSFERASE"/>
    <property type="match status" value="1"/>
</dbReference>
<evidence type="ECO:0000256" key="1">
    <source>
        <dbReference type="SAM" id="MobiDB-lite"/>
    </source>
</evidence>
<feature type="region of interest" description="Disordered" evidence="1">
    <location>
        <begin position="520"/>
        <end position="566"/>
    </location>
</feature>
<evidence type="ECO:0008006" key="4">
    <source>
        <dbReference type="Google" id="ProtNLM"/>
    </source>
</evidence>
<evidence type="ECO:0000313" key="3">
    <source>
        <dbReference type="Proteomes" id="UP001649230"/>
    </source>
</evidence>
<reference evidence="2 3" key="1">
    <citation type="journal article" date="2024" name="Int. J. Syst. Evol. Microbiol.">
        <title>Paenibacillus hexagrammi sp. nov., a novel bacterium isolated from the gut content of Hexagrammos agrammus.</title>
        <authorList>
            <person name="Jung H.K."/>
            <person name="Kim D.G."/>
            <person name="Zin H."/>
            <person name="Park J."/>
            <person name="Jung H."/>
            <person name="Kim Y.O."/>
            <person name="Kong H.J."/>
            <person name="Kim J.W."/>
            <person name="Kim Y.S."/>
        </authorList>
    </citation>
    <scope>NUCLEOTIDE SEQUENCE [LARGE SCALE GENOMIC DNA]</scope>
    <source>
        <strain evidence="2 3">YPD9-1</strain>
    </source>
</reference>
<feature type="compositionally biased region" description="Basic and acidic residues" evidence="1">
    <location>
        <begin position="529"/>
        <end position="563"/>
    </location>
</feature>
<organism evidence="2 3">
    <name type="scientific">Paenibacillus hexagrammi</name>
    <dbReference type="NCBI Taxonomy" id="2908839"/>
    <lineage>
        <taxon>Bacteria</taxon>
        <taxon>Bacillati</taxon>
        <taxon>Bacillota</taxon>
        <taxon>Bacilli</taxon>
        <taxon>Bacillales</taxon>
        <taxon>Paenibacillaceae</taxon>
        <taxon>Paenibacillus</taxon>
    </lineage>
</organism>
<sequence length="710" mass="81417">MNIAFDMSLMLGSSTDPRLLEGVEKFIHHVKRSNPDDVYHFFYEKTDSRHVSLPDQIRQFIEEHHIHCFHVFDLPGSDQALWRKEWFGKSKVVLYVQHMLSERFVSTSHVRNDSATESSAAYLNFLQSCDLILAASSSVREDAIQYAGAPAEKVKLATEVNYQQDLRKRLAVFTPMTASDSDLNHYIQLVLPALQERYECDVFIGDGYEPHSSLNSEEPAYRIFRHAEFVNRAQLYDDVMFQLGDSTEHKYMVPYVLRYPGIVVLHDLELRKLGLYEVDYYLEKARAIIVHSRRAKKILHDKGFHNVGYIRLPQKLPVMISLVTARNFVFSSFIQSEEHAWVVSAIRMVKRLVDEGNTDIRYVVYGPYAAQAGESLRELVKELGLDNIIEFKACTDRKGYQTALSLSDACIHMFDDHDAASPAAVLDILAYGKAAIVRDSDMIEELPDEVVCKIGSDGQWEEQLYVSMQKLYRDKGLRQQMRQKTRKYISEKHTLPNYIDKFQGIVEDGLFNELDEVFDENGSQAQPEHSNEESSHEAERDSETATEASSHDNHSDQESDSAKASETIARVTTRSVYLTPNRYRRLLLKTGPVSYFSFNLGELPPDCTIERAVMQIQAVTKVLRIHRIKSPWSSRSAVRRRPSIRALPIYKTAAKPKSKRVTRKLFTWECTSLAQSWMQDQLSNHGVYVPRVSALKKPRLHVVISGKFDS</sequence>
<name>A0ABY3SG98_9BACL</name>
<proteinExistence type="predicted"/>
<dbReference type="SUPFAM" id="SSF53756">
    <property type="entry name" value="UDP-Glycosyltransferase/glycogen phosphorylase"/>
    <property type="match status" value="1"/>
</dbReference>
<dbReference type="EMBL" id="CP090978">
    <property type="protein sequence ID" value="UJF32110.1"/>
    <property type="molecule type" value="Genomic_DNA"/>
</dbReference>
<evidence type="ECO:0000313" key="2">
    <source>
        <dbReference type="EMBL" id="UJF32110.1"/>
    </source>
</evidence>
<dbReference type="RefSeq" id="WP_235118455.1">
    <property type="nucleotide sequence ID" value="NZ_CP090978.1"/>
</dbReference>
<protein>
    <recommendedName>
        <fullName evidence="4">Glycosyltransferase</fullName>
    </recommendedName>
</protein>
<dbReference type="Proteomes" id="UP001649230">
    <property type="component" value="Chromosome"/>
</dbReference>
<dbReference type="Gene3D" id="3.40.50.2000">
    <property type="entry name" value="Glycogen Phosphorylase B"/>
    <property type="match status" value="1"/>
</dbReference>
<accession>A0ABY3SG98</accession>